<evidence type="ECO:0000313" key="3">
    <source>
        <dbReference type="EMBL" id="SVC78986.1"/>
    </source>
</evidence>
<evidence type="ECO:0000259" key="2">
    <source>
        <dbReference type="Pfam" id="PF02719"/>
    </source>
</evidence>
<evidence type="ECO:0000256" key="1">
    <source>
        <dbReference type="ARBA" id="ARBA00007430"/>
    </source>
</evidence>
<dbReference type="EMBL" id="UINC01111054">
    <property type="protein sequence ID" value="SVC78986.1"/>
    <property type="molecule type" value="Genomic_DNA"/>
</dbReference>
<gene>
    <name evidence="3" type="ORF">METZ01_LOCUS331840</name>
</gene>
<organism evidence="3">
    <name type="scientific">marine metagenome</name>
    <dbReference type="NCBI Taxonomy" id="408172"/>
    <lineage>
        <taxon>unclassified sequences</taxon>
        <taxon>metagenomes</taxon>
        <taxon>ecological metagenomes</taxon>
    </lineage>
</organism>
<dbReference type="Pfam" id="PF02719">
    <property type="entry name" value="Polysacc_synt_2"/>
    <property type="match status" value="1"/>
</dbReference>
<feature type="domain" description="Polysaccharide biosynthesis protein CapD-like" evidence="2">
    <location>
        <begin position="19"/>
        <end position="82"/>
    </location>
</feature>
<protein>
    <recommendedName>
        <fullName evidence="2">Polysaccharide biosynthesis protein CapD-like domain-containing protein</fullName>
    </recommendedName>
</protein>
<dbReference type="SUPFAM" id="SSF51735">
    <property type="entry name" value="NAD(P)-binding Rossmann-fold domains"/>
    <property type="match status" value="1"/>
</dbReference>
<dbReference type="AlphaFoldDB" id="A0A382Q0L7"/>
<feature type="non-terminal residue" evidence="3">
    <location>
        <position position="85"/>
    </location>
</feature>
<dbReference type="InterPro" id="IPR051203">
    <property type="entry name" value="Polysaccharide_Synthase-Rel"/>
</dbReference>
<dbReference type="InterPro" id="IPR036291">
    <property type="entry name" value="NAD(P)-bd_dom_sf"/>
</dbReference>
<dbReference type="PANTHER" id="PTHR43318:SF2">
    <property type="entry name" value="UDP-N-ACETYLGLUCOSAMINE 4,6-DEHYDRATASE (INVERTING)"/>
    <property type="match status" value="1"/>
</dbReference>
<dbReference type="PANTHER" id="PTHR43318">
    <property type="entry name" value="UDP-N-ACETYLGLUCOSAMINE 4,6-DEHYDRATASE"/>
    <property type="match status" value="1"/>
</dbReference>
<sequence>MKKSGYNTKVSKLLKNKKILVSGGAGSIGSALIKKLLEYPVNQVRVLDIDEHALFRLKHAVKDSRLRMLLGSILDKDRIQMAGNN</sequence>
<dbReference type="Gene3D" id="3.40.50.720">
    <property type="entry name" value="NAD(P)-binding Rossmann-like Domain"/>
    <property type="match status" value="1"/>
</dbReference>
<comment type="similarity">
    <text evidence="1">Belongs to the polysaccharide synthase family.</text>
</comment>
<proteinExistence type="inferred from homology"/>
<dbReference type="InterPro" id="IPR003869">
    <property type="entry name" value="Polysac_CapD-like"/>
</dbReference>
<name>A0A382Q0L7_9ZZZZ</name>
<reference evidence="3" key="1">
    <citation type="submission" date="2018-05" db="EMBL/GenBank/DDBJ databases">
        <authorList>
            <person name="Lanie J.A."/>
            <person name="Ng W.-L."/>
            <person name="Kazmierczak K.M."/>
            <person name="Andrzejewski T.M."/>
            <person name="Davidsen T.M."/>
            <person name="Wayne K.J."/>
            <person name="Tettelin H."/>
            <person name="Glass J.I."/>
            <person name="Rusch D."/>
            <person name="Podicherti R."/>
            <person name="Tsui H.-C.T."/>
            <person name="Winkler M.E."/>
        </authorList>
    </citation>
    <scope>NUCLEOTIDE SEQUENCE</scope>
</reference>
<accession>A0A382Q0L7</accession>